<evidence type="ECO:0000313" key="1">
    <source>
        <dbReference type="EMBL" id="RID88299.1"/>
    </source>
</evidence>
<protein>
    <submittedName>
        <fullName evidence="1">Uncharacterized protein</fullName>
    </submittedName>
</protein>
<reference evidence="1 2" key="1">
    <citation type="submission" date="2018-08" db="EMBL/GenBank/DDBJ databases">
        <title>Bacillus jemisoniae sp. nov., Bacillus chryseoplanitiae sp. nov., Bacillus resnikiae sp. nov., and Bacillus frankliniae sp. nov., isolated from Viking spacecraft and associated surfaces.</title>
        <authorList>
            <person name="Seuylemezian A."/>
            <person name="Vaishampayan P."/>
        </authorList>
    </citation>
    <scope>NUCLEOTIDE SEQUENCE [LARGE SCALE GENOMIC DNA]</scope>
    <source>
        <strain evidence="1 2">JJ-247</strain>
    </source>
</reference>
<proteinExistence type="predicted"/>
<dbReference type="Proteomes" id="UP000265816">
    <property type="component" value="Unassembled WGS sequence"/>
</dbReference>
<comment type="caution">
    <text evidence="1">The sequence shown here is derived from an EMBL/GenBank/DDBJ whole genome shotgun (WGS) entry which is preliminary data.</text>
</comment>
<evidence type="ECO:0000313" key="2">
    <source>
        <dbReference type="Proteomes" id="UP000265816"/>
    </source>
</evidence>
<keyword evidence="2" id="KW-1185">Reference proteome</keyword>
<dbReference type="EMBL" id="QWVT01000007">
    <property type="protein sequence ID" value="RID88299.1"/>
    <property type="molecule type" value="Genomic_DNA"/>
</dbReference>
<organism evidence="1 2">
    <name type="scientific">Mesobacillus zeae</name>
    <dbReference type="NCBI Taxonomy" id="1917180"/>
    <lineage>
        <taxon>Bacteria</taxon>
        <taxon>Bacillati</taxon>
        <taxon>Bacillota</taxon>
        <taxon>Bacilli</taxon>
        <taxon>Bacillales</taxon>
        <taxon>Bacillaceae</taxon>
        <taxon>Mesobacillus</taxon>
    </lineage>
</organism>
<gene>
    <name evidence="1" type="ORF">D1970_02030</name>
</gene>
<name>A0A398BDG7_9BACI</name>
<sequence>MTRKSYGLGLLSSLLLAFRFGFQPLKVVIFKKTMKIAEVKPDFQSGNTQQIELVVEQGKNKRKL</sequence>
<dbReference type="AlphaFoldDB" id="A0A398BDG7"/>
<accession>A0A398BDG7</accession>